<evidence type="ECO:0000313" key="4">
    <source>
        <dbReference type="EMBL" id="SHH64259.1"/>
    </source>
</evidence>
<dbReference type="GO" id="GO:0043856">
    <property type="term" value="F:anti-sigma factor antagonist activity"/>
    <property type="evidence" value="ECO:0007669"/>
    <property type="project" value="InterPro"/>
</dbReference>
<sequence>MRLILDTIEDILIVKFKGELDHHSTEEAREKIDIWYLDEGKKNIVFDLRELNFMDSSGIGLIMGRYKMCEENGGKVSIVSSSSNVIRILRMSGILKIIELYDSIENAINNSLEG</sequence>
<dbReference type="EMBL" id="FQXR01000003">
    <property type="protein sequence ID" value="SHH64259.1"/>
    <property type="molecule type" value="Genomic_DNA"/>
</dbReference>
<proteinExistence type="inferred from homology"/>
<dbReference type="OrthoDB" id="9796601at2"/>
<dbReference type="Proteomes" id="UP000184389">
    <property type="component" value="Unassembled WGS sequence"/>
</dbReference>
<evidence type="ECO:0000259" key="3">
    <source>
        <dbReference type="PROSITE" id="PS50801"/>
    </source>
</evidence>
<dbReference type="SUPFAM" id="SSF52091">
    <property type="entry name" value="SpoIIaa-like"/>
    <property type="match status" value="1"/>
</dbReference>
<comment type="similarity">
    <text evidence="1 2">Belongs to the anti-sigma-factor antagonist family.</text>
</comment>
<dbReference type="InterPro" id="IPR002645">
    <property type="entry name" value="STAS_dom"/>
</dbReference>
<dbReference type="AlphaFoldDB" id="A0A1M5UMR7"/>
<dbReference type="PANTHER" id="PTHR33495">
    <property type="entry name" value="ANTI-SIGMA FACTOR ANTAGONIST TM_1081-RELATED-RELATED"/>
    <property type="match status" value="1"/>
</dbReference>
<dbReference type="RefSeq" id="WP_072743273.1">
    <property type="nucleotide sequence ID" value="NZ_FQXR01000003.1"/>
</dbReference>
<protein>
    <recommendedName>
        <fullName evidence="2">Anti-sigma factor antagonist</fullName>
    </recommendedName>
</protein>
<dbReference type="STRING" id="1123281.SAMN02745180_00701"/>
<feature type="domain" description="STAS" evidence="3">
    <location>
        <begin position="1"/>
        <end position="111"/>
    </location>
</feature>
<dbReference type="Pfam" id="PF01740">
    <property type="entry name" value="STAS"/>
    <property type="match status" value="1"/>
</dbReference>
<evidence type="ECO:0000256" key="1">
    <source>
        <dbReference type="ARBA" id="ARBA00009013"/>
    </source>
</evidence>
<dbReference type="NCBIfam" id="TIGR00377">
    <property type="entry name" value="ant_ant_sig"/>
    <property type="match status" value="1"/>
</dbReference>
<dbReference type="InterPro" id="IPR003658">
    <property type="entry name" value="Anti-sigma_ant"/>
</dbReference>
<dbReference type="PROSITE" id="PS50801">
    <property type="entry name" value="STAS"/>
    <property type="match status" value="1"/>
</dbReference>
<evidence type="ECO:0000313" key="5">
    <source>
        <dbReference type="Proteomes" id="UP000184389"/>
    </source>
</evidence>
<gene>
    <name evidence="4" type="ORF">SAMN02745180_00701</name>
</gene>
<accession>A0A1M5UMR7</accession>
<dbReference type="InterPro" id="IPR036513">
    <property type="entry name" value="STAS_dom_sf"/>
</dbReference>
<dbReference type="CDD" id="cd07043">
    <property type="entry name" value="STAS_anti-anti-sigma_factors"/>
    <property type="match status" value="1"/>
</dbReference>
<evidence type="ECO:0000256" key="2">
    <source>
        <dbReference type="RuleBase" id="RU003749"/>
    </source>
</evidence>
<keyword evidence="5" id="KW-1185">Reference proteome</keyword>
<name>A0A1M5UMR7_9FIRM</name>
<organism evidence="4 5">
    <name type="scientific">Sporanaerobacter acetigenes DSM 13106</name>
    <dbReference type="NCBI Taxonomy" id="1123281"/>
    <lineage>
        <taxon>Bacteria</taxon>
        <taxon>Bacillati</taxon>
        <taxon>Bacillota</taxon>
        <taxon>Tissierellia</taxon>
        <taxon>Tissierellales</taxon>
        <taxon>Sporanaerobacteraceae</taxon>
        <taxon>Sporanaerobacter</taxon>
    </lineage>
</organism>
<reference evidence="4 5" key="1">
    <citation type="submission" date="2016-11" db="EMBL/GenBank/DDBJ databases">
        <authorList>
            <person name="Jaros S."/>
            <person name="Januszkiewicz K."/>
            <person name="Wedrychowicz H."/>
        </authorList>
    </citation>
    <scope>NUCLEOTIDE SEQUENCE [LARGE SCALE GENOMIC DNA]</scope>
    <source>
        <strain evidence="4 5">DSM 13106</strain>
    </source>
</reference>
<dbReference type="PANTHER" id="PTHR33495:SF2">
    <property type="entry name" value="ANTI-SIGMA FACTOR ANTAGONIST TM_1081-RELATED"/>
    <property type="match status" value="1"/>
</dbReference>
<dbReference type="Gene3D" id="3.30.750.24">
    <property type="entry name" value="STAS domain"/>
    <property type="match status" value="1"/>
</dbReference>